<name>A0AA37SRX7_9BACT</name>
<dbReference type="GO" id="GO:0003677">
    <property type="term" value="F:DNA binding"/>
    <property type="evidence" value="ECO:0007669"/>
    <property type="project" value="InterPro"/>
</dbReference>
<protein>
    <recommendedName>
        <fullName evidence="3">Transposase IS200-like domain-containing protein</fullName>
    </recommendedName>
</protein>
<dbReference type="Proteomes" id="UP001156666">
    <property type="component" value="Unassembled WGS sequence"/>
</dbReference>
<dbReference type="PANTHER" id="PTHR34322:SF2">
    <property type="entry name" value="TRANSPOSASE IS200-LIKE DOMAIN-CONTAINING PROTEIN"/>
    <property type="match status" value="1"/>
</dbReference>
<dbReference type="GO" id="GO:0004803">
    <property type="term" value="F:transposase activity"/>
    <property type="evidence" value="ECO:0007669"/>
    <property type="project" value="InterPro"/>
</dbReference>
<comment type="caution">
    <text evidence="1">The sequence shown here is derived from an EMBL/GenBank/DDBJ whole genome shotgun (WGS) entry which is preliminary data.</text>
</comment>
<dbReference type="PANTHER" id="PTHR34322">
    <property type="entry name" value="TRANSPOSASE, Y1_TNP DOMAIN-CONTAINING"/>
    <property type="match status" value="1"/>
</dbReference>
<reference evidence="1" key="1">
    <citation type="journal article" date="2014" name="Int. J. Syst. Evol. Microbiol.">
        <title>Complete genome sequence of Corynebacterium casei LMG S-19264T (=DSM 44701T), isolated from a smear-ripened cheese.</title>
        <authorList>
            <consortium name="US DOE Joint Genome Institute (JGI-PGF)"/>
            <person name="Walter F."/>
            <person name="Albersmeier A."/>
            <person name="Kalinowski J."/>
            <person name="Ruckert C."/>
        </authorList>
    </citation>
    <scope>NUCLEOTIDE SEQUENCE</scope>
    <source>
        <strain evidence="1">NBRC 108769</strain>
    </source>
</reference>
<dbReference type="GO" id="GO:0006313">
    <property type="term" value="P:DNA transposition"/>
    <property type="evidence" value="ECO:0007669"/>
    <property type="project" value="InterPro"/>
</dbReference>
<evidence type="ECO:0000313" key="2">
    <source>
        <dbReference type="Proteomes" id="UP001156666"/>
    </source>
</evidence>
<organism evidence="1 2">
    <name type="scientific">Portibacter lacus</name>
    <dbReference type="NCBI Taxonomy" id="1099794"/>
    <lineage>
        <taxon>Bacteria</taxon>
        <taxon>Pseudomonadati</taxon>
        <taxon>Bacteroidota</taxon>
        <taxon>Saprospiria</taxon>
        <taxon>Saprospirales</taxon>
        <taxon>Haliscomenobacteraceae</taxon>
        <taxon>Portibacter</taxon>
    </lineage>
</organism>
<dbReference type="AlphaFoldDB" id="A0AA37SRX7"/>
<keyword evidence="2" id="KW-1185">Reference proteome</keyword>
<dbReference type="EMBL" id="BSOH01000021">
    <property type="protein sequence ID" value="GLR18625.1"/>
    <property type="molecule type" value="Genomic_DNA"/>
</dbReference>
<dbReference type="SUPFAM" id="SSF143422">
    <property type="entry name" value="Transposase IS200-like"/>
    <property type="match status" value="1"/>
</dbReference>
<dbReference type="RefSeq" id="WP_235294251.1">
    <property type="nucleotide sequence ID" value="NZ_BSOH01000021.1"/>
</dbReference>
<evidence type="ECO:0000313" key="1">
    <source>
        <dbReference type="EMBL" id="GLR18625.1"/>
    </source>
</evidence>
<evidence type="ECO:0008006" key="3">
    <source>
        <dbReference type="Google" id="ProtNLM"/>
    </source>
</evidence>
<reference evidence="1" key="2">
    <citation type="submission" date="2023-01" db="EMBL/GenBank/DDBJ databases">
        <title>Draft genome sequence of Portibacter lacus strain NBRC 108769.</title>
        <authorList>
            <person name="Sun Q."/>
            <person name="Mori K."/>
        </authorList>
    </citation>
    <scope>NUCLEOTIDE SEQUENCE</scope>
    <source>
        <strain evidence="1">NBRC 108769</strain>
    </source>
</reference>
<accession>A0AA37SRX7</accession>
<dbReference type="InterPro" id="IPR036515">
    <property type="entry name" value="Transposase_17_sf"/>
</dbReference>
<proteinExistence type="predicted"/>
<sequence>MDFYDNQLFHIYNQGNNGRKVFQNSNHYDYFLWKMRLTLPPFGSLISYCLMPNHFHWQFYIENSKIKKHDYYKHVDELEYKRRDLKFGTSTFPMKARVKDENDEITLNHAIGILLRSYTRKVNLELNESGSLFRSHCKAKDGWIDDFITIDGKHKSKFEFGNDYVFQCFSYIHENPVKAGLVKTAVDWEYSSAKAYNGFRNNSIVNIELGKELFNNI</sequence>
<gene>
    <name evidence="1" type="ORF">GCM10007940_32410</name>
</gene>
<dbReference type="Gene3D" id="3.30.70.1290">
    <property type="entry name" value="Transposase IS200-like"/>
    <property type="match status" value="1"/>
</dbReference>